<feature type="domain" description="DprA winged helix" evidence="3">
    <location>
        <begin position="319"/>
        <end position="373"/>
    </location>
</feature>
<dbReference type="PANTHER" id="PTHR43022">
    <property type="entry name" value="PROTEIN SMF"/>
    <property type="match status" value="1"/>
</dbReference>
<dbReference type="InterPro" id="IPR036388">
    <property type="entry name" value="WH-like_DNA-bd_sf"/>
</dbReference>
<evidence type="ECO:0000313" key="5">
    <source>
        <dbReference type="Proteomes" id="UP001596989"/>
    </source>
</evidence>
<dbReference type="EMBL" id="JBHTJZ010000009">
    <property type="protein sequence ID" value="MFD0959468.1"/>
    <property type="molecule type" value="Genomic_DNA"/>
</dbReference>
<comment type="caution">
    <text evidence="4">The sequence shown here is derived from an EMBL/GenBank/DDBJ whole genome shotgun (WGS) entry which is preliminary data.</text>
</comment>
<dbReference type="InterPro" id="IPR041614">
    <property type="entry name" value="DprA_WH"/>
</dbReference>
<dbReference type="NCBIfam" id="TIGR00732">
    <property type="entry name" value="dprA"/>
    <property type="match status" value="1"/>
</dbReference>
<dbReference type="InterPro" id="IPR003488">
    <property type="entry name" value="DprA"/>
</dbReference>
<accession>A0ABW3HPR7</accession>
<dbReference type="InterPro" id="IPR057666">
    <property type="entry name" value="DrpA_SLOG"/>
</dbReference>
<dbReference type="Proteomes" id="UP001596989">
    <property type="component" value="Unassembled WGS sequence"/>
</dbReference>
<keyword evidence="5" id="KW-1185">Reference proteome</keyword>
<feature type="domain" description="Smf/DprA SLOG" evidence="2">
    <location>
        <begin position="84"/>
        <end position="293"/>
    </location>
</feature>
<comment type="similarity">
    <text evidence="1">Belongs to the DprA/Smf family.</text>
</comment>
<dbReference type="Gene3D" id="3.40.50.450">
    <property type="match status" value="1"/>
</dbReference>
<name>A0ABW3HPR7_9BACL</name>
<protein>
    <submittedName>
        <fullName evidence="4">DNA-processing protein DprA</fullName>
    </submittedName>
</protein>
<proteinExistence type="inferred from homology"/>
<evidence type="ECO:0000259" key="2">
    <source>
        <dbReference type="Pfam" id="PF02481"/>
    </source>
</evidence>
<gene>
    <name evidence="4" type="primary">dprA</name>
    <name evidence="4" type="ORF">ACFQ2I_08690</name>
</gene>
<evidence type="ECO:0000259" key="3">
    <source>
        <dbReference type="Pfam" id="PF17782"/>
    </source>
</evidence>
<dbReference type="SUPFAM" id="SSF102405">
    <property type="entry name" value="MCP/YpsA-like"/>
    <property type="match status" value="1"/>
</dbReference>
<dbReference type="Pfam" id="PF02481">
    <property type="entry name" value="DNA_processg_A"/>
    <property type="match status" value="1"/>
</dbReference>
<sequence length="379" mass="41993">MDTWQQQEKEMVLAFHEIPGIGWHAIKKAVKHQLWRKESWTRDDLLNIGLRPSQAQKAVDYFREHAWRCTTSGSVKMKHCGASILTPYDAQYPALLKECPQPPWVLYAMGRLELLTRPAVAIVGTRVPTAYGSHVATRMARELSAAGVTIVSGLARGVDSRAHEAALEERGGTIAVLPTPIDDCYPPQNQSLYRRIAERGLLLSENPLGSGLHPGQFHQRNRVIAGLSRATIVVEGASRSGSLITASHARDMDRELFAVPGPINSPKSEGPNELIANGMAILMHSAEQVFQELLWLRGMVEACDRVDEQHDSVASVAKEAEPTTSEERKVLALLCERPMSLDELQELTAFPFGHLSSILLNLCIKRRIEQQTGSLYMVL</sequence>
<reference evidence="5" key="1">
    <citation type="journal article" date="2019" name="Int. J. Syst. Evol. Microbiol.">
        <title>The Global Catalogue of Microorganisms (GCM) 10K type strain sequencing project: providing services to taxonomists for standard genome sequencing and annotation.</title>
        <authorList>
            <consortium name="The Broad Institute Genomics Platform"/>
            <consortium name="The Broad Institute Genome Sequencing Center for Infectious Disease"/>
            <person name="Wu L."/>
            <person name="Ma J."/>
        </authorList>
    </citation>
    <scope>NUCLEOTIDE SEQUENCE [LARGE SCALE GENOMIC DNA]</scope>
    <source>
        <strain evidence="5">CCUG 59129</strain>
    </source>
</reference>
<dbReference type="Gene3D" id="1.10.10.10">
    <property type="entry name" value="Winged helix-like DNA-binding domain superfamily/Winged helix DNA-binding domain"/>
    <property type="match status" value="1"/>
</dbReference>
<organism evidence="4 5">
    <name type="scientific">Paenibacillus chungangensis</name>
    <dbReference type="NCBI Taxonomy" id="696535"/>
    <lineage>
        <taxon>Bacteria</taxon>
        <taxon>Bacillati</taxon>
        <taxon>Bacillota</taxon>
        <taxon>Bacilli</taxon>
        <taxon>Bacillales</taxon>
        <taxon>Paenibacillaceae</taxon>
        <taxon>Paenibacillus</taxon>
    </lineage>
</organism>
<dbReference type="Pfam" id="PF17782">
    <property type="entry name" value="WHD_DprA"/>
    <property type="match status" value="1"/>
</dbReference>
<dbReference type="PANTHER" id="PTHR43022:SF1">
    <property type="entry name" value="PROTEIN SMF"/>
    <property type="match status" value="1"/>
</dbReference>
<dbReference type="RefSeq" id="WP_377563883.1">
    <property type="nucleotide sequence ID" value="NZ_JBHTJZ010000009.1"/>
</dbReference>
<evidence type="ECO:0000256" key="1">
    <source>
        <dbReference type="ARBA" id="ARBA00006525"/>
    </source>
</evidence>
<evidence type="ECO:0000313" key="4">
    <source>
        <dbReference type="EMBL" id="MFD0959468.1"/>
    </source>
</evidence>